<dbReference type="InterPro" id="IPR007632">
    <property type="entry name" value="Anoctamin"/>
</dbReference>
<evidence type="ECO:0000313" key="2">
    <source>
        <dbReference type="EMBL" id="KAI6658058.1"/>
    </source>
</evidence>
<sequence length="313" mass="35625">MATVQPQETLDPESTRPAYKQWLERNVYFDDKIRKIDFILVYKDGSDSDDKHLRDSFESNLKAIGVELELQEKDLSPSKDTYFLKLHASDAVLQKFAEFMALRVPIGRQTSDSVSLSDKVFSTLRINKLISLFQPNVTEEFEVGDFYTSPYSSSKQDKFLSEAYLPPTEGQVQSGSPTSRSLFSDAQRSMIMYYILSIVTFNEPGSKKSHVGLERLLSRGGYGCAYPIHDGPALLNKGQKQPDCYRQFLYKEWASPFAFYKTQPLDQIREYFGDKIAIYFAFLEISLNKHVLYNSSTSQGKTNTSQKGETTAS</sequence>
<dbReference type="EMBL" id="JAKMXF010000110">
    <property type="protein sequence ID" value="KAI6658058.1"/>
    <property type="molecule type" value="Genomic_DNA"/>
</dbReference>
<feature type="domain" description="Anoctamin dimerisation" evidence="1">
    <location>
        <begin position="28"/>
        <end position="265"/>
    </location>
</feature>
<keyword evidence="3" id="KW-1185">Reference proteome</keyword>
<comment type="caution">
    <text evidence="2">The sequence shown here is derived from an EMBL/GenBank/DDBJ whole genome shotgun (WGS) entry which is preliminary data.</text>
</comment>
<dbReference type="PANTHER" id="PTHR12308:SF84">
    <property type="entry name" value="ANOCTAMIN"/>
    <property type="match status" value="1"/>
</dbReference>
<protein>
    <recommendedName>
        <fullName evidence="1">Anoctamin dimerisation domain-containing protein</fullName>
    </recommendedName>
</protein>
<dbReference type="InterPro" id="IPR032394">
    <property type="entry name" value="Anoct_dimer"/>
</dbReference>
<reference evidence="2 3" key="1">
    <citation type="journal article" date="2023" name="BMC Biol.">
        <title>The compact genome of the sponge Oopsacas minuta (Hexactinellida) is lacking key metazoan core genes.</title>
        <authorList>
            <person name="Santini S."/>
            <person name="Schenkelaars Q."/>
            <person name="Jourda C."/>
            <person name="Duchesne M."/>
            <person name="Belahbib H."/>
            <person name="Rocher C."/>
            <person name="Selva M."/>
            <person name="Riesgo A."/>
            <person name="Vervoort M."/>
            <person name="Leys S.P."/>
            <person name="Kodjabachian L."/>
            <person name="Le Bivic A."/>
            <person name="Borchiellini C."/>
            <person name="Claverie J.M."/>
            <person name="Renard E."/>
        </authorList>
    </citation>
    <scope>NUCLEOTIDE SEQUENCE [LARGE SCALE GENOMIC DNA]</scope>
    <source>
        <strain evidence="2">SPO-2</strain>
    </source>
</reference>
<organism evidence="2 3">
    <name type="scientific">Oopsacas minuta</name>
    <dbReference type="NCBI Taxonomy" id="111878"/>
    <lineage>
        <taxon>Eukaryota</taxon>
        <taxon>Metazoa</taxon>
        <taxon>Porifera</taxon>
        <taxon>Hexactinellida</taxon>
        <taxon>Hexasterophora</taxon>
        <taxon>Lyssacinosida</taxon>
        <taxon>Leucopsacidae</taxon>
        <taxon>Oopsacas</taxon>
    </lineage>
</organism>
<gene>
    <name evidence="2" type="ORF">LOD99_15771</name>
</gene>
<name>A0AAV7KB41_9METZ</name>
<dbReference type="PANTHER" id="PTHR12308">
    <property type="entry name" value="ANOCTAMIN"/>
    <property type="match status" value="1"/>
</dbReference>
<evidence type="ECO:0000259" key="1">
    <source>
        <dbReference type="Pfam" id="PF16178"/>
    </source>
</evidence>
<dbReference type="GO" id="GO:0005254">
    <property type="term" value="F:chloride channel activity"/>
    <property type="evidence" value="ECO:0007669"/>
    <property type="project" value="TreeGrafter"/>
</dbReference>
<evidence type="ECO:0000313" key="3">
    <source>
        <dbReference type="Proteomes" id="UP001165289"/>
    </source>
</evidence>
<accession>A0AAV7KB41</accession>
<proteinExistence type="predicted"/>
<dbReference type="GO" id="GO:0046983">
    <property type="term" value="F:protein dimerization activity"/>
    <property type="evidence" value="ECO:0007669"/>
    <property type="project" value="InterPro"/>
</dbReference>
<dbReference type="GO" id="GO:0005886">
    <property type="term" value="C:plasma membrane"/>
    <property type="evidence" value="ECO:0007669"/>
    <property type="project" value="TreeGrafter"/>
</dbReference>
<dbReference type="Proteomes" id="UP001165289">
    <property type="component" value="Unassembled WGS sequence"/>
</dbReference>
<dbReference type="Pfam" id="PF16178">
    <property type="entry name" value="Anoct_dimer"/>
    <property type="match status" value="1"/>
</dbReference>
<dbReference type="AlphaFoldDB" id="A0AAV7KB41"/>